<dbReference type="SUPFAM" id="SSF53137">
    <property type="entry name" value="Translational machinery components"/>
    <property type="match status" value="1"/>
</dbReference>
<evidence type="ECO:0000313" key="1">
    <source>
        <dbReference type="EMBL" id="MEE6259832.1"/>
    </source>
</evidence>
<keyword evidence="1" id="KW-0378">Hydrolase</keyword>
<accession>A0ABU7RTK6</accession>
<name>A0ABU7RTK6_9ACTN</name>
<keyword evidence="2" id="KW-1185">Reference proteome</keyword>
<gene>
    <name evidence="1" type="ORF">V1633_15190</name>
</gene>
<dbReference type="InterPro" id="IPR040701">
    <property type="entry name" value="Bact_RF_family2"/>
</dbReference>
<dbReference type="EMBL" id="JAZGQK010000012">
    <property type="protein sequence ID" value="MEE6259832.1"/>
    <property type="molecule type" value="Genomic_DNA"/>
</dbReference>
<dbReference type="RefSeq" id="WP_331214952.1">
    <property type="nucleotide sequence ID" value="NZ_JAZGQK010000012.1"/>
</dbReference>
<dbReference type="InterPro" id="IPR042226">
    <property type="entry name" value="eFR1_2_sf"/>
</dbReference>
<reference evidence="1 2" key="1">
    <citation type="submission" date="2024-01" db="EMBL/GenBank/DDBJ databases">
        <title>Genome insights into Plantactinospora sonchi sp. nov.</title>
        <authorList>
            <person name="Wang L."/>
        </authorList>
    </citation>
    <scope>NUCLEOTIDE SEQUENCE [LARGE SCALE GENOMIC DNA]</scope>
    <source>
        <strain evidence="1 2">NEAU-QY2</strain>
    </source>
</reference>
<protein>
    <submittedName>
        <fullName evidence="1">Vms1/Ankzf1 family peptidyl-tRNA hydrolase</fullName>
    </submittedName>
</protein>
<dbReference type="Proteomes" id="UP001332243">
    <property type="component" value="Unassembled WGS sequence"/>
</dbReference>
<evidence type="ECO:0000313" key="2">
    <source>
        <dbReference type="Proteomes" id="UP001332243"/>
    </source>
</evidence>
<sequence length="375" mass="39884">MQLSFLRPICARPGPWASVYLDASRDTHDAHAALDVRWRNLQERLAEQGTDRATLAALDDVVRGHEPMPGDYGLAAFATDGRVTLTEYLPAPPLKDIAAYGPVAHTMPLVAQRRDQIPWVRVLTNRTGAEVTGVSAGGVPRHAHVKGGNQWPIRKVDPGGWSQRHFQQGAQLSWQRNAGDAAAATAELAERVGAEVIVIAGETRARQLLADQLPEFWQDRMVQTDAGFLAAGADQGGLDDVTVQAIAEVAAAHTDVALDKFGMQQQVGEGLDAVVTALQRSQVDTMLIVDDPSSTEQLWIGPEPTDIALSADELRAMSVAEPVRVRADAALLRALSGTDAGVTVLDPDQAPDLTDGVGAVLRYVDASTPAGGGRG</sequence>
<dbReference type="GO" id="GO:0016787">
    <property type="term" value="F:hydrolase activity"/>
    <property type="evidence" value="ECO:0007669"/>
    <property type="project" value="UniProtKB-KW"/>
</dbReference>
<dbReference type="Pfam" id="PF18844">
    <property type="entry name" value="baeRF_family2"/>
    <property type="match status" value="1"/>
</dbReference>
<comment type="caution">
    <text evidence="1">The sequence shown here is derived from an EMBL/GenBank/DDBJ whole genome shotgun (WGS) entry which is preliminary data.</text>
</comment>
<dbReference type="Gene3D" id="3.30.420.60">
    <property type="entry name" value="eRF1 domain 2"/>
    <property type="match status" value="1"/>
</dbReference>
<proteinExistence type="predicted"/>
<organism evidence="1 2">
    <name type="scientific">Plantactinospora sonchi</name>
    <dbReference type="NCBI Taxonomy" id="1544735"/>
    <lineage>
        <taxon>Bacteria</taxon>
        <taxon>Bacillati</taxon>
        <taxon>Actinomycetota</taxon>
        <taxon>Actinomycetes</taxon>
        <taxon>Micromonosporales</taxon>
        <taxon>Micromonosporaceae</taxon>
        <taxon>Plantactinospora</taxon>
    </lineage>
</organism>